<dbReference type="Gene3D" id="6.20.330.10">
    <property type="match status" value="1"/>
</dbReference>
<dbReference type="AlphaFoldDB" id="A0A5C5ZM46"/>
<sequence precursor="true">MITRPGSYCSLPLLLITLSCVGSALTETATAAEKPRPTKVRYAEFILDEALPESPGGGGLFGELSIDLRKLITRFDQAAEDKKIAGMLLRLESPPLGRGQVAELRAAIKRFRASGKQVVAQLDMATGPAYQLACACDEIVMPESGYLTLTGVRAEPFFYKGMLSKLGVKADFIHMGEAKGAAEPYTRREWSEPVKANMTALVNDLYEQMIETIALERPVTEARVRELVDIGLITATKAKEAGLIDRVAYPEELRASLKESNEADRFVYVRNYGKEGVDTDFSGPTGFLKLMQLMAGGGGGKGRSKASKIAVVYAVGAIHTGESEDSALGESSLGSTTLIEALAEADRDKDVAAIVLRIDSPGGSALASDLMWSRIQQIEKPVVASMGDTAASGGYYLAMGCDKIFAEPGTITGSIGVVGGKMAIAGLLDKVGVTTDSVSRGRNSGLFSLIERFSDSEREAITAMMEETYEQFTSKAAEGRGLEHARVKELAGGKVYTGRQAKQLRLVDEIGALADAVAEAKQLAGLDADAKVEIKTLPEPVDLFESLFGSGDPQREVRLSIGLQTVSPELSELARRATLLQKLLRREPVLMLSPVAVSIE</sequence>
<feature type="signal peptide" evidence="8">
    <location>
        <begin position="1"/>
        <end position="24"/>
    </location>
</feature>
<dbReference type="CDD" id="cd07018">
    <property type="entry name" value="S49_SppA_67K_type"/>
    <property type="match status" value="1"/>
</dbReference>
<evidence type="ECO:0000256" key="3">
    <source>
        <dbReference type="ARBA" id="ARBA00022670"/>
    </source>
</evidence>
<dbReference type="GO" id="GO:0016020">
    <property type="term" value="C:membrane"/>
    <property type="evidence" value="ECO:0007669"/>
    <property type="project" value="UniProtKB-SubCell"/>
</dbReference>
<name>A0A5C5ZM46_9BACT</name>
<dbReference type="InterPro" id="IPR002142">
    <property type="entry name" value="Peptidase_S49"/>
</dbReference>
<dbReference type="OrthoDB" id="9764363at2"/>
<gene>
    <name evidence="10" type="primary">sppA_2</name>
    <name evidence="10" type="ORF">Mal64_17670</name>
</gene>
<dbReference type="InterPro" id="IPR047217">
    <property type="entry name" value="S49_SppA_67K_type_N"/>
</dbReference>
<evidence type="ECO:0000256" key="6">
    <source>
        <dbReference type="ARBA" id="ARBA00023136"/>
    </source>
</evidence>
<evidence type="ECO:0000256" key="2">
    <source>
        <dbReference type="ARBA" id="ARBA00008683"/>
    </source>
</evidence>
<accession>A0A5C5ZM46</accession>
<feature type="domain" description="Peptidase S49" evidence="9">
    <location>
        <begin position="376"/>
        <end position="526"/>
    </location>
</feature>
<dbReference type="InterPro" id="IPR029045">
    <property type="entry name" value="ClpP/crotonase-like_dom_sf"/>
</dbReference>
<protein>
    <submittedName>
        <fullName evidence="10">Protease 4</fullName>
        <ecNumber evidence="10">3.4.21.-</ecNumber>
    </submittedName>
</protein>
<keyword evidence="4 10" id="KW-0378">Hydrolase</keyword>
<comment type="caution">
    <text evidence="10">The sequence shown here is derived from an EMBL/GenBank/DDBJ whole genome shotgun (WGS) entry which is preliminary data.</text>
</comment>
<keyword evidence="5" id="KW-0720">Serine protease</keyword>
<keyword evidence="11" id="KW-1185">Reference proteome</keyword>
<evidence type="ECO:0000313" key="10">
    <source>
        <dbReference type="EMBL" id="TWT88288.1"/>
    </source>
</evidence>
<dbReference type="PANTHER" id="PTHR33209">
    <property type="entry name" value="PROTEASE 4"/>
    <property type="match status" value="1"/>
</dbReference>
<keyword evidence="3 10" id="KW-0645">Protease</keyword>
<comment type="subcellular location">
    <subcellularLocation>
        <location evidence="1">Membrane</location>
    </subcellularLocation>
</comment>
<evidence type="ECO:0000256" key="7">
    <source>
        <dbReference type="PIRSR" id="PIRSR001217-1"/>
    </source>
</evidence>
<dbReference type="RefSeq" id="WP_146399210.1">
    <property type="nucleotide sequence ID" value="NZ_SJPQ01000002.1"/>
</dbReference>
<dbReference type="Gene3D" id="3.90.226.10">
    <property type="entry name" value="2-enoyl-CoA Hydratase, Chain A, domain 1"/>
    <property type="match status" value="3"/>
</dbReference>
<dbReference type="GO" id="GO:0008236">
    <property type="term" value="F:serine-type peptidase activity"/>
    <property type="evidence" value="ECO:0007669"/>
    <property type="project" value="UniProtKB-KW"/>
</dbReference>
<dbReference type="PIRSF" id="PIRSF001217">
    <property type="entry name" value="Protease_4_SppA"/>
    <property type="match status" value="1"/>
</dbReference>
<feature type="chain" id="PRO_5023033055" evidence="8">
    <location>
        <begin position="25"/>
        <end position="600"/>
    </location>
</feature>
<evidence type="ECO:0000256" key="1">
    <source>
        <dbReference type="ARBA" id="ARBA00004370"/>
    </source>
</evidence>
<dbReference type="Proteomes" id="UP000315440">
    <property type="component" value="Unassembled WGS sequence"/>
</dbReference>
<keyword evidence="6" id="KW-0472">Membrane</keyword>
<reference evidence="10 11" key="1">
    <citation type="submission" date="2019-02" db="EMBL/GenBank/DDBJ databases">
        <title>Deep-cultivation of Planctomycetes and their phenomic and genomic characterization uncovers novel biology.</title>
        <authorList>
            <person name="Wiegand S."/>
            <person name="Jogler M."/>
            <person name="Boedeker C."/>
            <person name="Pinto D."/>
            <person name="Vollmers J."/>
            <person name="Rivas-Marin E."/>
            <person name="Kohn T."/>
            <person name="Peeters S.H."/>
            <person name="Heuer A."/>
            <person name="Rast P."/>
            <person name="Oberbeckmann S."/>
            <person name="Bunk B."/>
            <person name="Jeske O."/>
            <person name="Meyerdierks A."/>
            <person name="Storesund J.E."/>
            <person name="Kallscheuer N."/>
            <person name="Luecker S."/>
            <person name="Lage O.M."/>
            <person name="Pohl T."/>
            <person name="Merkel B.J."/>
            <person name="Hornburger P."/>
            <person name="Mueller R.-W."/>
            <person name="Bruemmer F."/>
            <person name="Labrenz M."/>
            <person name="Spormann A.M."/>
            <person name="Op Den Camp H."/>
            <person name="Overmann J."/>
            <person name="Amann R."/>
            <person name="Jetten M.S.M."/>
            <person name="Mascher T."/>
            <person name="Medema M.H."/>
            <person name="Devos D.P."/>
            <person name="Kaster A.-K."/>
            <person name="Ovreas L."/>
            <person name="Rohde M."/>
            <person name="Galperin M.Y."/>
            <person name="Jogler C."/>
        </authorList>
    </citation>
    <scope>NUCLEOTIDE SEQUENCE [LARGE SCALE GENOMIC DNA]</scope>
    <source>
        <strain evidence="10 11">Mal64</strain>
    </source>
</reference>
<dbReference type="EMBL" id="SJPQ01000002">
    <property type="protein sequence ID" value="TWT88288.1"/>
    <property type="molecule type" value="Genomic_DNA"/>
</dbReference>
<evidence type="ECO:0000256" key="5">
    <source>
        <dbReference type="ARBA" id="ARBA00022825"/>
    </source>
</evidence>
<dbReference type="Pfam" id="PF01343">
    <property type="entry name" value="Peptidase_S49"/>
    <property type="match status" value="2"/>
</dbReference>
<dbReference type="SUPFAM" id="SSF52096">
    <property type="entry name" value="ClpP/crotonase"/>
    <property type="match status" value="2"/>
</dbReference>
<dbReference type="CDD" id="cd07023">
    <property type="entry name" value="S49_Sppa_N_C"/>
    <property type="match status" value="1"/>
</dbReference>
<feature type="active site" description="Proton donor/acceptor" evidence="7">
    <location>
        <position position="179"/>
    </location>
</feature>
<organism evidence="10 11">
    <name type="scientific">Pseudobythopirellula maris</name>
    <dbReference type="NCBI Taxonomy" id="2527991"/>
    <lineage>
        <taxon>Bacteria</taxon>
        <taxon>Pseudomonadati</taxon>
        <taxon>Planctomycetota</taxon>
        <taxon>Planctomycetia</taxon>
        <taxon>Pirellulales</taxon>
        <taxon>Lacipirellulaceae</taxon>
        <taxon>Pseudobythopirellula</taxon>
    </lineage>
</organism>
<dbReference type="InterPro" id="IPR004634">
    <property type="entry name" value="Pept_S49_pIV"/>
</dbReference>
<dbReference type="PROSITE" id="PS51257">
    <property type="entry name" value="PROKAR_LIPOPROTEIN"/>
    <property type="match status" value="1"/>
</dbReference>
<dbReference type="EC" id="3.4.21.-" evidence="10"/>
<feature type="active site" description="Nucleophile" evidence="7">
    <location>
        <position position="392"/>
    </location>
</feature>
<comment type="similarity">
    <text evidence="2">Belongs to the peptidase S49 family.</text>
</comment>
<evidence type="ECO:0000256" key="4">
    <source>
        <dbReference type="ARBA" id="ARBA00022801"/>
    </source>
</evidence>
<dbReference type="InterPro" id="IPR047272">
    <property type="entry name" value="S49_SppA_C"/>
</dbReference>
<evidence type="ECO:0000259" key="9">
    <source>
        <dbReference type="Pfam" id="PF01343"/>
    </source>
</evidence>
<dbReference type="InterPro" id="IPR004635">
    <property type="entry name" value="Pept_S49_SppA"/>
</dbReference>
<dbReference type="GO" id="GO:0006465">
    <property type="term" value="P:signal peptide processing"/>
    <property type="evidence" value="ECO:0007669"/>
    <property type="project" value="InterPro"/>
</dbReference>
<evidence type="ECO:0000313" key="11">
    <source>
        <dbReference type="Proteomes" id="UP000315440"/>
    </source>
</evidence>
<dbReference type="NCBIfam" id="TIGR00706">
    <property type="entry name" value="SppA_dom"/>
    <property type="match status" value="1"/>
</dbReference>
<feature type="domain" description="Peptidase S49" evidence="9">
    <location>
        <begin position="111"/>
        <end position="262"/>
    </location>
</feature>
<evidence type="ECO:0000256" key="8">
    <source>
        <dbReference type="SAM" id="SignalP"/>
    </source>
</evidence>
<keyword evidence="8" id="KW-0732">Signal</keyword>
<dbReference type="PANTHER" id="PTHR33209:SF1">
    <property type="entry name" value="PEPTIDASE S49 DOMAIN-CONTAINING PROTEIN"/>
    <property type="match status" value="1"/>
</dbReference>
<proteinExistence type="inferred from homology"/>